<keyword evidence="6 14" id="KW-1133">Transmembrane helix</keyword>
<keyword evidence="11 12" id="KW-0407">Ion channel</keyword>
<keyword evidence="17" id="KW-1185">Reference proteome</keyword>
<evidence type="ECO:0000256" key="13">
    <source>
        <dbReference type="SAM" id="MobiDB-lite"/>
    </source>
</evidence>
<dbReference type="InterPro" id="IPR001873">
    <property type="entry name" value="ENaC"/>
</dbReference>
<dbReference type="GO" id="GO:0016020">
    <property type="term" value="C:membrane"/>
    <property type="evidence" value="ECO:0007669"/>
    <property type="project" value="UniProtKB-SubCell"/>
</dbReference>
<evidence type="ECO:0000256" key="3">
    <source>
        <dbReference type="ARBA" id="ARBA00022448"/>
    </source>
</evidence>
<keyword evidence="7" id="KW-0915">Sodium</keyword>
<comment type="subcellular location">
    <subcellularLocation>
        <location evidence="1">Membrane</location>
        <topology evidence="1">Multi-pass membrane protein</topology>
    </subcellularLocation>
</comment>
<feature type="compositionally biased region" description="Basic and acidic residues" evidence="13">
    <location>
        <begin position="57"/>
        <end position="69"/>
    </location>
</feature>
<sequence length="394" mass="46445">MLPVDSRQLRNVKKELLQLTKKETADFQLWQKVSRTEETEEQNNSLLTVMAKRGQKRRAEEDEELRNRGLSDMTQRGQERKAEETDEQRNIRVSDMVHGSIGISNIEETVTKSRENSIAKEESALEKASRRRAIEKTAVWKTFKSIVFLICLIFLIIQSVEFFSIYYKYPTTIVTEVTVAKEVKLPAITLCFRTTISFKEFCSYEPYWCEMPRNMKDFCRKHDFDCREGRTYLKIPMQDYSTKLRMQLYLFNDSYNDAQLFREYDYASKARTFIEASKNDHVFLKCYSDNLHLYQSRSKPETRKFDFKESDIYKNTIEELSPFVYRMWETASHFNHSIQLLQLFKANVQNNQIYAPSATDRKRTTARVTEGVGECSSLFRGGGTYLEPTLSWKN</sequence>
<evidence type="ECO:0000256" key="9">
    <source>
        <dbReference type="ARBA" id="ARBA00023136"/>
    </source>
</evidence>
<protein>
    <recommendedName>
        <fullName evidence="15">STPR domain-containing protein</fullName>
    </recommendedName>
</protein>
<evidence type="ECO:0000256" key="10">
    <source>
        <dbReference type="ARBA" id="ARBA00023201"/>
    </source>
</evidence>
<evidence type="ECO:0000256" key="1">
    <source>
        <dbReference type="ARBA" id="ARBA00004141"/>
    </source>
</evidence>
<evidence type="ECO:0000256" key="8">
    <source>
        <dbReference type="ARBA" id="ARBA00023065"/>
    </source>
</evidence>
<keyword evidence="5 12" id="KW-0812">Transmembrane</keyword>
<comment type="similarity">
    <text evidence="2 12">Belongs to the amiloride-sensitive sodium channel (TC 1.A.6) family.</text>
</comment>
<keyword evidence="4 12" id="KW-0894">Sodium channel</keyword>
<evidence type="ECO:0000256" key="5">
    <source>
        <dbReference type="ARBA" id="ARBA00022692"/>
    </source>
</evidence>
<dbReference type="GO" id="GO:0005272">
    <property type="term" value="F:sodium channel activity"/>
    <property type="evidence" value="ECO:0007669"/>
    <property type="project" value="UniProtKB-KW"/>
</dbReference>
<organism evidence="16 17">
    <name type="scientific">Araneus ventricosus</name>
    <name type="common">Orbweaver spider</name>
    <name type="synonym">Epeira ventricosa</name>
    <dbReference type="NCBI Taxonomy" id="182803"/>
    <lineage>
        <taxon>Eukaryota</taxon>
        <taxon>Metazoa</taxon>
        <taxon>Ecdysozoa</taxon>
        <taxon>Arthropoda</taxon>
        <taxon>Chelicerata</taxon>
        <taxon>Arachnida</taxon>
        <taxon>Araneae</taxon>
        <taxon>Araneomorphae</taxon>
        <taxon>Entelegynae</taxon>
        <taxon>Araneoidea</taxon>
        <taxon>Araneidae</taxon>
        <taxon>Araneus</taxon>
    </lineage>
</organism>
<keyword evidence="8 12" id="KW-0406">Ion transport</keyword>
<accession>A0A4Y2HQS1</accession>
<evidence type="ECO:0000256" key="2">
    <source>
        <dbReference type="ARBA" id="ARBA00007193"/>
    </source>
</evidence>
<feature type="compositionally biased region" description="Basic and acidic residues" evidence="13">
    <location>
        <begin position="77"/>
        <end position="91"/>
    </location>
</feature>
<name>A0A4Y2HQS1_ARAVE</name>
<comment type="caution">
    <text evidence="16">The sequence shown here is derived from an EMBL/GenBank/DDBJ whole genome shotgun (WGS) entry which is preliminary data.</text>
</comment>
<keyword evidence="3 12" id="KW-0813">Transport</keyword>
<evidence type="ECO:0000256" key="6">
    <source>
        <dbReference type="ARBA" id="ARBA00022989"/>
    </source>
</evidence>
<gene>
    <name evidence="16" type="ORF">AVEN_244305_1</name>
</gene>
<evidence type="ECO:0000313" key="17">
    <source>
        <dbReference type="Proteomes" id="UP000499080"/>
    </source>
</evidence>
<dbReference type="AlphaFoldDB" id="A0A4Y2HQS1"/>
<dbReference type="InterPro" id="IPR048998">
    <property type="entry name" value="STPR"/>
</dbReference>
<dbReference type="OrthoDB" id="6470564at2759"/>
<dbReference type="Pfam" id="PF00858">
    <property type="entry name" value="ASC"/>
    <property type="match status" value="1"/>
</dbReference>
<evidence type="ECO:0000256" key="11">
    <source>
        <dbReference type="ARBA" id="ARBA00023303"/>
    </source>
</evidence>
<dbReference type="Pfam" id="PF21107">
    <property type="entry name" value="STPRs"/>
    <property type="match status" value="1"/>
</dbReference>
<dbReference type="EMBL" id="BGPR01002097">
    <property type="protein sequence ID" value="GBM67721.1"/>
    <property type="molecule type" value="Genomic_DNA"/>
</dbReference>
<feature type="region of interest" description="Disordered" evidence="13">
    <location>
        <begin position="36"/>
        <end position="91"/>
    </location>
</feature>
<reference evidence="16 17" key="1">
    <citation type="journal article" date="2019" name="Sci. Rep.">
        <title>Orb-weaving spider Araneus ventricosus genome elucidates the spidroin gene catalogue.</title>
        <authorList>
            <person name="Kono N."/>
            <person name="Nakamura H."/>
            <person name="Ohtoshi R."/>
            <person name="Moran D.A.P."/>
            <person name="Shinohara A."/>
            <person name="Yoshida Y."/>
            <person name="Fujiwara M."/>
            <person name="Mori M."/>
            <person name="Tomita M."/>
            <person name="Arakawa K."/>
        </authorList>
    </citation>
    <scope>NUCLEOTIDE SEQUENCE [LARGE SCALE GENOMIC DNA]</scope>
</reference>
<dbReference type="Proteomes" id="UP000499080">
    <property type="component" value="Unassembled WGS sequence"/>
</dbReference>
<evidence type="ECO:0000313" key="16">
    <source>
        <dbReference type="EMBL" id="GBM67721.1"/>
    </source>
</evidence>
<evidence type="ECO:0000256" key="4">
    <source>
        <dbReference type="ARBA" id="ARBA00022461"/>
    </source>
</evidence>
<evidence type="ECO:0000256" key="14">
    <source>
        <dbReference type="SAM" id="Phobius"/>
    </source>
</evidence>
<keyword evidence="9 14" id="KW-0472">Membrane</keyword>
<evidence type="ECO:0000259" key="15">
    <source>
        <dbReference type="Pfam" id="PF21107"/>
    </source>
</evidence>
<evidence type="ECO:0000256" key="12">
    <source>
        <dbReference type="RuleBase" id="RU000679"/>
    </source>
</evidence>
<evidence type="ECO:0000256" key="7">
    <source>
        <dbReference type="ARBA" id="ARBA00023053"/>
    </source>
</evidence>
<proteinExistence type="inferred from homology"/>
<feature type="domain" description="STPR" evidence="15">
    <location>
        <begin position="31"/>
        <end position="92"/>
    </location>
</feature>
<feature type="transmembrane region" description="Helical" evidence="14">
    <location>
        <begin position="146"/>
        <end position="167"/>
    </location>
</feature>
<keyword evidence="10 12" id="KW-0739">Sodium transport</keyword>